<reference evidence="2" key="1">
    <citation type="journal article" date="2017" name="Genome Biol.">
        <title>Comparative genomics reveals high biological diversity and specific adaptations in the industrially and medically important fungal genus Aspergillus.</title>
        <authorList>
            <person name="de Vries R.P."/>
            <person name="Riley R."/>
            <person name="Wiebenga A."/>
            <person name="Aguilar-Osorio G."/>
            <person name="Amillis S."/>
            <person name="Uchima C.A."/>
            <person name="Anderluh G."/>
            <person name="Asadollahi M."/>
            <person name="Askin M."/>
            <person name="Barry K."/>
            <person name="Battaglia E."/>
            <person name="Bayram O."/>
            <person name="Benocci T."/>
            <person name="Braus-Stromeyer S.A."/>
            <person name="Caldana C."/>
            <person name="Canovas D."/>
            <person name="Cerqueira G.C."/>
            <person name="Chen F."/>
            <person name="Chen W."/>
            <person name="Choi C."/>
            <person name="Clum A."/>
            <person name="Dos Santos R.A."/>
            <person name="Damasio A.R."/>
            <person name="Diallinas G."/>
            <person name="Emri T."/>
            <person name="Fekete E."/>
            <person name="Flipphi M."/>
            <person name="Freyberg S."/>
            <person name="Gallo A."/>
            <person name="Gournas C."/>
            <person name="Habgood R."/>
            <person name="Hainaut M."/>
            <person name="Harispe M.L."/>
            <person name="Henrissat B."/>
            <person name="Hilden K.S."/>
            <person name="Hope R."/>
            <person name="Hossain A."/>
            <person name="Karabika E."/>
            <person name="Karaffa L."/>
            <person name="Karanyi Z."/>
            <person name="Krasevec N."/>
            <person name="Kuo A."/>
            <person name="Kusch H."/>
            <person name="LaButti K."/>
            <person name="Lagendijk E.L."/>
            <person name="Lapidus A."/>
            <person name="Levasseur A."/>
            <person name="Lindquist E."/>
            <person name="Lipzen A."/>
            <person name="Logrieco A.F."/>
            <person name="MacCabe A."/>
            <person name="Maekelae M.R."/>
            <person name="Malavazi I."/>
            <person name="Melin P."/>
            <person name="Meyer V."/>
            <person name="Mielnichuk N."/>
            <person name="Miskei M."/>
            <person name="Molnar A.P."/>
            <person name="Mule G."/>
            <person name="Ngan C.Y."/>
            <person name="Orejas M."/>
            <person name="Orosz E."/>
            <person name="Ouedraogo J.P."/>
            <person name="Overkamp K.M."/>
            <person name="Park H.-S."/>
            <person name="Perrone G."/>
            <person name="Piumi F."/>
            <person name="Punt P.J."/>
            <person name="Ram A.F."/>
            <person name="Ramon A."/>
            <person name="Rauscher S."/>
            <person name="Record E."/>
            <person name="Riano-Pachon D.M."/>
            <person name="Robert V."/>
            <person name="Roehrig J."/>
            <person name="Ruller R."/>
            <person name="Salamov A."/>
            <person name="Salih N.S."/>
            <person name="Samson R.A."/>
            <person name="Sandor E."/>
            <person name="Sanguinetti M."/>
            <person name="Schuetze T."/>
            <person name="Sepcic K."/>
            <person name="Shelest E."/>
            <person name="Sherlock G."/>
            <person name="Sophianopoulou V."/>
            <person name="Squina F.M."/>
            <person name="Sun H."/>
            <person name="Susca A."/>
            <person name="Todd R.B."/>
            <person name="Tsang A."/>
            <person name="Unkles S.E."/>
            <person name="van de Wiele N."/>
            <person name="van Rossen-Uffink D."/>
            <person name="Oliveira J.V."/>
            <person name="Vesth T.C."/>
            <person name="Visser J."/>
            <person name="Yu J.-H."/>
            <person name="Zhou M."/>
            <person name="Andersen M.R."/>
            <person name="Archer D.B."/>
            <person name="Baker S.E."/>
            <person name="Benoit I."/>
            <person name="Brakhage A.A."/>
            <person name="Braus G.H."/>
            <person name="Fischer R."/>
            <person name="Frisvad J.C."/>
            <person name="Goldman G.H."/>
            <person name="Houbraken J."/>
            <person name="Oakley B."/>
            <person name="Pocsi I."/>
            <person name="Scazzocchio C."/>
            <person name="Seiboth B."/>
            <person name="vanKuyk P.A."/>
            <person name="Wortman J."/>
            <person name="Dyer P.S."/>
            <person name="Grigoriev I.V."/>
        </authorList>
    </citation>
    <scope>NUCLEOTIDE SEQUENCE [LARGE SCALE GENOMIC DNA]</scope>
    <source>
        <strain evidence="2">CBS 506.65</strain>
    </source>
</reference>
<dbReference type="GO" id="GO:0005739">
    <property type="term" value="C:mitochondrion"/>
    <property type="evidence" value="ECO:0007669"/>
    <property type="project" value="TreeGrafter"/>
</dbReference>
<evidence type="ECO:0008006" key="3">
    <source>
        <dbReference type="Google" id="ProtNLM"/>
    </source>
</evidence>
<sequence length="371" mass="43336">MKAYQYIKRHQNLFQYTSGRWIYNDKTIHSERERIFNIAGLKRLAAECINQNEEDVVGFRKLAEGGFNRTFLLTLRNGFQMSLEPKSLLVASEVATMDFLRLHGIPTPKDIWIVKLEAQLFPLQFPSCGCIYYSKDLQRETNRVVIPAQEQFCVGPDTSLGLWYGRRLQLDVDRGPYDQAAALKAGASKEIAYLRQFGQPLRREIFDYERLSHLEHIESLQKYLQIAPLYAISRWIPESLQNYGDSVSESLQRPSLPEDFEELSLEEQSTELELFRRRQLHYFYVKETEKTNTTHYHALTDGLSALRRKLDNATLQADLVLASRNWTKLTRSASAQRNEPIPCPIEYTEDKERLVLADDWVFDDFDEEEYK</sequence>
<gene>
    <name evidence="1" type="ORF">ASPZODRAFT_153342</name>
</gene>
<protein>
    <recommendedName>
        <fullName evidence="3">Aminoglycoside phosphotransferase domain-containing protein</fullName>
    </recommendedName>
</protein>
<evidence type="ECO:0000313" key="2">
    <source>
        <dbReference type="Proteomes" id="UP000184188"/>
    </source>
</evidence>
<dbReference type="EMBL" id="KV878346">
    <property type="protein sequence ID" value="OJJ45032.1"/>
    <property type="molecule type" value="Genomic_DNA"/>
</dbReference>
<dbReference type="GeneID" id="34612428"/>
<dbReference type="RefSeq" id="XP_022579542.1">
    <property type="nucleotide sequence ID" value="XM_022725964.1"/>
</dbReference>
<dbReference type="PANTHER" id="PTHR36091:SF2">
    <property type="entry name" value="AMINOGLYCOSIDE PHOSPHOTRANSFERASE DOMAIN-CONTAINING PROTEIN"/>
    <property type="match status" value="1"/>
</dbReference>
<dbReference type="AlphaFoldDB" id="A0A1L9SD30"/>
<dbReference type="VEuPathDB" id="FungiDB:ASPZODRAFT_153342"/>
<dbReference type="STRING" id="1073090.A0A1L9SD30"/>
<dbReference type="InterPro" id="IPR051035">
    <property type="entry name" value="Mito_inheritance_9"/>
</dbReference>
<accession>A0A1L9SD30</accession>
<name>A0A1L9SD30_9EURO</name>
<organism evidence="1 2">
    <name type="scientific">Penicilliopsis zonata CBS 506.65</name>
    <dbReference type="NCBI Taxonomy" id="1073090"/>
    <lineage>
        <taxon>Eukaryota</taxon>
        <taxon>Fungi</taxon>
        <taxon>Dikarya</taxon>
        <taxon>Ascomycota</taxon>
        <taxon>Pezizomycotina</taxon>
        <taxon>Eurotiomycetes</taxon>
        <taxon>Eurotiomycetidae</taxon>
        <taxon>Eurotiales</taxon>
        <taxon>Aspergillaceae</taxon>
        <taxon>Penicilliopsis</taxon>
    </lineage>
</organism>
<dbReference type="PANTHER" id="PTHR36091">
    <property type="entry name" value="ALTERED INHERITANCE OF MITOCHONDRIA PROTEIN 9, MITOCHONDRIAL"/>
    <property type="match status" value="1"/>
</dbReference>
<evidence type="ECO:0000313" key="1">
    <source>
        <dbReference type="EMBL" id="OJJ45032.1"/>
    </source>
</evidence>
<proteinExistence type="predicted"/>
<keyword evidence="2" id="KW-1185">Reference proteome</keyword>
<dbReference type="Proteomes" id="UP000184188">
    <property type="component" value="Unassembled WGS sequence"/>
</dbReference>
<dbReference type="OrthoDB" id="10003767at2759"/>